<organism evidence="1 2">
    <name type="scientific">Fischerella muscicola CCMEE 5323</name>
    <dbReference type="NCBI Taxonomy" id="2019572"/>
    <lineage>
        <taxon>Bacteria</taxon>
        <taxon>Bacillati</taxon>
        <taxon>Cyanobacteriota</taxon>
        <taxon>Cyanophyceae</taxon>
        <taxon>Nostocales</taxon>
        <taxon>Hapalosiphonaceae</taxon>
        <taxon>Fischerella</taxon>
    </lineage>
</organism>
<dbReference type="Pfam" id="PF04255">
    <property type="entry name" value="DUF433"/>
    <property type="match status" value="1"/>
</dbReference>
<reference evidence="1 2" key="1">
    <citation type="submission" date="2017-08" db="EMBL/GenBank/DDBJ databases">
        <title>Genomes of Fischerella (Mastigocladus) sp. strains.</title>
        <authorList>
            <person name="Miller S.R."/>
        </authorList>
    </citation>
    <scope>NUCLEOTIDE SEQUENCE [LARGE SCALE GENOMIC DNA]</scope>
    <source>
        <strain evidence="1 2">CCMEE 5323</strain>
    </source>
</reference>
<dbReference type="InterPro" id="IPR036388">
    <property type="entry name" value="WH-like_DNA-bd_sf"/>
</dbReference>
<dbReference type="PANTHER" id="PTHR34849">
    <property type="entry name" value="SSL5025 PROTEIN"/>
    <property type="match status" value="1"/>
</dbReference>
<dbReference type="RefSeq" id="WP_016868322.1">
    <property type="nucleotide sequence ID" value="NZ_CAWNVR010000693.1"/>
</dbReference>
<evidence type="ECO:0000313" key="1">
    <source>
        <dbReference type="EMBL" id="PLZ84841.1"/>
    </source>
</evidence>
<name>A0A2N6JX58_FISMU</name>
<evidence type="ECO:0000313" key="2">
    <source>
        <dbReference type="Proteomes" id="UP000235036"/>
    </source>
</evidence>
<dbReference type="Proteomes" id="UP000235036">
    <property type="component" value="Unassembled WGS sequence"/>
</dbReference>
<dbReference type="InterPro" id="IPR007367">
    <property type="entry name" value="DUF433"/>
</dbReference>
<protein>
    <submittedName>
        <fullName evidence="1">DUF433 domain-containing protein</fullName>
    </submittedName>
</protein>
<dbReference type="EMBL" id="NRQW01000559">
    <property type="protein sequence ID" value="PLZ84841.1"/>
    <property type="molecule type" value="Genomic_DNA"/>
</dbReference>
<dbReference type="Gene3D" id="1.10.10.10">
    <property type="entry name" value="Winged helix-like DNA-binding domain superfamily/Winged helix DNA-binding domain"/>
    <property type="match status" value="1"/>
</dbReference>
<accession>A0A2N6JX58</accession>
<dbReference type="SUPFAM" id="SSF46689">
    <property type="entry name" value="Homeodomain-like"/>
    <property type="match status" value="1"/>
</dbReference>
<comment type="caution">
    <text evidence="1">The sequence shown here is derived from an EMBL/GenBank/DDBJ whole genome shotgun (WGS) entry which is preliminary data.</text>
</comment>
<dbReference type="InterPro" id="IPR009057">
    <property type="entry name" value="Homeodomain-like_sf"/>
</dbReference>
<keyword evidence="2" id="KW-1185">Reference proteome</keyword>
<sequence>MTRQEIEHQLLNLSLADKAEIIQNLTKNLSTAGRGITKTPGVCGGEACIAGTRIAVWLLVEAQQLGINEAQLLQDYPHITAADLVNAWAYADAHPEEIAAAIRANNEVA</sequence>
<gene>
    <name evidence="1" type="ORF">CEN44_23640</name>
</gene>
<proteinExistence type="predicted"/>
<dbReference type="AlphaFoldDB" id="A0A2N6JX58"/>
<dbReference type="PANTHER" id="PTHR34849:SF4">
    <property type="entry name" value="SLR1209 PROTEIN"/>
    <property type="match status" value="1"/>
</dbReference>